<feature type="compositionally biased region" description="Low complexity" evidence="2">
    <location>
        <begin position="1"/>
        <end position="18"/>
    </location>
</feature>
<dbReference type="GO" id="GO:0005773">
    <property type="term" value="C:vacuole"/>
    <property type="evidence" value="ECO:0007669"/>
    <property type="project" value="GOC"/>
</dbReference>
<dbReference type="PANTHER" id="PTHR14534:SF3">
    <property type="entry name" value="GID COMPLEX SUBUNIT 4 HOMOLOG"/>
    <property type="match status" value="1"/>
</dbReference>
<dbReference type="PANTHER" id="PTHR14534">
    <property type="entry name" value="VACUOLAR IMPORT AND DEGRADATION PROTEIN 24"/>
    <property type="match status" value="1"/>
</dbReference>
<dbReference type="GO" id="GO:0006623">
    <property type="term" value="P:protein targeting to vacuole"/>
    <property type="evidence" value="ECO:0007669"/>
    <property type="project" value="TreeGrafter"/>
</dbReference>
<sequence length="174" mass="18585">MRAHGVAIPASTASTAAGAPPPPVGDVTTFFSGSILHPILDGLFCSPSPTGSGSAGGGEFHVTRASEAESWVQLGPFKGLAKGELLECAKSRTWVEERTRGWVLFRWKERDFVNVTAKESSLSISGFYHVVLNRQTGEVEGLYHDPAATPHQRLVLSPADNDRGAFGLGSFAYR</sequence>
<dbReference type="OrthoDB" id="62at2759"/>
<evidence type="ECO:0000256" key="2">
    <source>
        <dbReference type="SAM" id="MobiDB-lite"/>
    </source>
</evidence>
<dbReference type="InterPro" id="IPR018618">
    <property type="entry name" value="GID4/10-like"/>
</dbReference>
<feature type="region of interest" description="Disordered" evidence="2">
    <location>
        <begin position="1"/>
        <end position="23"/>
    </location>
</feature>
<dbReference type="GO" id="GO:0034657">
    <property type="term" value="C:GID complex"/>
    <property type="evidence" value="ECO:0007669"/>
    <property type="project" value="TreeGrafter"/>
</dbReference>
<dbReference type="GO" id="GO:0045721">
    <property type="term" value="P:negative regulation of gluconeogenesis"/>
    <property type="evidence" value="ECO:0007669"/>
    <property type="project" value="TreeGrafter"/>
</dbReference>
<comment type="caution">
    <text evidence="3">The sequence shown here is derived from an EMBL/GenBank/DDBJ whole genome shotgun (WGS) entry which is preliminary data.</text>
</comment>
<gene>
    <name evidence="3" type="ORF">DMC30DRAFT_351243</name>
</gene>
<keyword evidence="4" id="KW-1185">Reference proteome</keyword>
<dbReference type="GO" id="GO:0007039">
    <property type="term" value="P:protein catabolic process in the vacuole"/>
    <property type="evidence" value="ECO:0007669"/>
    <property type="project" value="TreeGrafter"/>
</dbReference>
<reference evidence="3 4" key="1">
    <citation type="submission" date="2019-03" db="EMBL/GenBank/DDBJ databases">
        <title>Rhodosporidium diobovatum UCD-FST 08-225 genome sequencing, assembly, and annotation.</title>
        <authorList>
            <person name="Fakankun I.U."/>
            <person name="Fristensky B."/>
            <person name="Levin D.B."/>
        </authorList>
    </citation>
    <scope>NUCLEOTIDE SEQUENCE [LARGE SCALE GENOMIC DNA]</scope>
    <source>
        <strain evidence="3 4">UCD-FST 08-225</strain>
    </source>
</reference>
<evidence type="ECO:0000313" key="3">
    <source>
        <dbReference type="EMBL" id="TNY21062.1"/>
    </source>
</evidence>
<dbReference type="Pfam" id="PF09783">
    <property type="entry name" value="Vac_ImportDeg"/>
    <property type="match status" value="1"/>
</dbReference>
<evidence type="ECO:0000256" key="1">
    <source>
        <dbReference type="ARBA" id="ARBA00061469"/>
    </source>
</evidence>
<dbReference type="EMBL" id="SOZI01000051">
    <property type="protein sequence ID" value="TNY21062.1"/>
    <property type="molecule type" value="Genomic_DNA"/>
</dbReference>
<proteinExistence type="inferred from homology"/>
<comment type="similarity">
    <text evidence="1">Belongs to the GID4/VID24 family.</text>
</comment>
<dbReference type="Proteomes" id="UP000311382">
    <property type="component" value="Unassembled WGS sequence"/>
</dbReference>
<dbReference type="AlphaFoldDB" id="A0A5C5FY20"/>
<organism evidence="3 4">
    <name type="scientific">Rhodotorula diobovata</name>
    <dbReference type="NCBI Taxonomy" id="5288"/>
    <lineage>
        <taxon>Eukaryota</taxon>
        <taxon>Fungi</taxon>
        <taxon>Dikarya</taxon>
        <taxon>Basidiomycota</taxon>
        <taxon>Pucciniomycotina</taxon>
        <taxon>Microbotryomycetes</taxon>
        <taxon>Sporidiobolales</taxon>
        <taxon>Sporidiobolaceae</taxon>
        <taxon>Rhodotorula</taxon>
    </lineage>
</organism>
<dbReference type="STRING" id="5288.A0A5C5FY20"/>
<accession>A0A5C5FY20</accession>
<protein>
    <submittedName>
        <fullName evidence="3">Vacuolar import and degradation protein-domain-containing protein</fullName>
    </submittedName>
</protein>
<evidence type="ECO:0000313" key="4">
    <source>
        <dbReference type="Proteomes" id="UP000311382"/>
    </source>
</evidence>
<name>A0A5C5FY20_9BASI</name>
<dbReference type="GO" id="GO:0043161">
    <property type="term" value="P:proteasome-mediated ubiquitin-dependent protein catabolic process"/>
    <property type="evidence" value="ECO:0007669"/>
    <property type="project" value="TreeGrafter"/>
</dbReference>